<dbReference type="AlphaFoldDB" id="A0A8J6DUV1"/>
<sequence>MDPELPEPSTDVVSVPSQPSTAHSEPDAQGPSEGGDSGTMSQDAEVDMKEVELNEMEPEKQPMNAASGAAVAGGAEKNGLVKIKVADDDAEAAAAAKFTGLSKEELLKVAGSPGWVRTRWALLLLFWLGWLGMLAGAVVIIVRAPRCQPLPAQSWWHKGALYRIGDLQAFQGGNAGSLEGLKGHLDYLSTLKVKGIVLGPIHENQKDEFSGTNLEKIDPTLGSKEDFDNFLQSSKKKSIRVILDLTPNYKSQYSWFQPTHHDELFAKMKDALSFWLQAGVDGFQFRHVETLPNANVLLTEWQNITKSFSEDRLLIAGTALSDLNLILKLLEPTKDLMMTNSYLSAPGSTENMESLISSYVNTTDEGCRTWALSQGALMTNFVPPPLLRLYHLLFFTLPGTPVFSYGDEIGLEAATLPGQPMKAPVMPWDESSDPGMSGSGSANLTSVEEQSKDPDSLLSLFRRLSDQRGKERSLLHGKFYVLASESNIFSYVRQWDQNTRFLVLLNFGNTQQTMHWKSSNLPDGGSLPAEVKLMLSTKSGRKEGSLLGVKSLTLEPHEGLLLHFPYEA</sequence>
<dbReference type="InterPro" id="IPR013780">
    <property type="entry name" value="Glyco_hydro_b"/>
</dbReference>
<feature type="compositionally biased region" description="Polar residues" evidence="1">
    <location>
        <begin position="439"/>
        <end position="448"/>
    </location>
</feature>
<dbReference type="GO" id="GO:1904273">
    <property type="term" value="P:L-alanine import across plasma membrane"/>
    <property type="evidence" value="ECO:0007669"/>
    <property type="project" value="TreeGrafter"/>
</dbReference>
<proteinExistence type="predicted"/>
<keyword evidence="2" id="KW-0812">Transmembrane</keyword>
<dbReference type="Pfam" id="PF16028">
    <property type="entry name" value="SLC3A2_N"/>
    <property type="match status" value="1"/>
</dbReference>
<evidence type="ECO:0000313" key="5">
    <source>
        <dbReference type="Proteomes" id="UP000700334"/>
    </source>
</evidence>
<dbReference type="Proteomes" id="UP000700334">
    <property type="component" value="Unassembled WGS sequence"/>
</dbReference>
<dbReference type="GO" id="GO:0016323">
    <property type="term" value="C:basolateral plasma membrane"/>
    <property type="evidence" value="ECO:0007669"/>
    <property type="project" value="TreeGrafter"/>
</dbReference>
<dbReference type="InterPro" id="IPR042280">
    <property type="entry name" value="SLC3A2"/>
</dbReference>
<dbReference type="GO" id="GO:0016324">
    <property type="term" value="C:apical plasma membrane"/>
    <property type="evidence" value="ECO:0007669"/>
    <property type="project" value="TreeGrafter"/>
</dbReference>
<keyword evidence="2" id="KW-1133">Transmembrane helix</keyword>
<feature type="compositionally biased region" description="Basic and acidic residues" evidence="1">
    <location>
        <begin position="46"/>
        <end position="60"/>
    </location>
</feature>
<dbReference type="GO" id="GO:0015180">
    <property type="term" value="F:L-alanine transmembrane transporter activity"/>
    <property type="evidence" value="ECO:0007669"/>
    <property type="project" value="TreeGrafter"/>
</dbReference>
<dbReference type="GO" id="GO:1903801">
    <property type="term" value="P:L-leucine import across plasma membrane"/>
    <property type="evidence" value="ECO:0007669"/>
    <property type="project" value="TreeGrafter"/>
</dbReference>
<feature type="transmembrane region" description="Helical" evidence="2">
    <location>
        <begin position="120"/>
        <end position="142"/>
    </location>
</feature>
<evidence type="ECO:0000259" key="3">
    <source>
        <dbReference type="SMART" id="SM00642"/>
    </source>
</evidence>
<name>A0A8J6DUV1_GALPY</name>
<feature type="compositionally biased region" description="Polar residues" evidence="1">
    <location>
        <begin position="11"/>
        <end position="23"/>
    </location>
</feature>
<feature type="region of interest" description="Disordered" evidence="1">
    <location>
        <begin position="427"/>
        <end position="451"/>
    </location>
</feature>
<dbReference type="SMART" id="SM00642">
    <property type="entry name" value="Aamy"/>
    <property type="match status" value="1"/>
</dbReference>
<feature type="region of interest" description="Disordered" evidence="1">
    <location>
        <begin position="1"/>
        <end position="61"/>
    </location>
</feature>
<dbReference type="SUPFAM" id="SSF51011">
    <property type="entry name" value="Glycosyl hydrolase domain"/>
    <property type="match status" value="1"/>
</dbReference>
<dbReference type="InterPro" id="IPR031984">
    <property type="entry name" value="SLC3A2_N"/>
</dbReference>
<organism evidence="4 5">
    <name type="scientific">Galemys pyrenaicus</name>
    <name type="common">Iberian desman</name>
    <name type="synonym">Pyrenean desman</name>
    <dbReference type="NCBI Taxonomy" id="202257"/>
    <lineage>
        <taxon>Eukaryota</taxon>
        <taxon>Metazoa</taxon>
        <taxon>Chordata</taxon>
        <taxon>Craniata</taxon>
        <taxon>Vertebrata</taxon>
        <taxon>Euteleostomi</taxon>
        <taxon>Mammalia</taxon>
        <taxon>Eutheria</taxon>
        <taxon>Laurasiatheria</taxon>
        <taxon>Eulipotyphla</taxon>
        <taxon>Talpidae</taxon>
        <taxon>Galemys</taxon>
    </lineage>
</organism>
<reference evidence="4" key="1">
    <citation type="journal article" date="2021" name="Evol. Appl.">
        <title>The genome of the Pyrenean desman and the effects of bottlenecks and inbreeding on the genomic landscape of an endangered species.</title>
        <authorList>
            <person name="Escoda L."/>
            <person name="Castresana J."/>
        </authorList>
    </citation>
    <scope>NUCLEOTIDE SEQUENCE</scope>
    <source>
        <strain evidence="4">IBE-C5619</strain>
    </source>
</reference>
<feature type="domain" description="Glycosyl hydrolase family 13 catalytic" evidence="3">
    <location>
        <begin position="167"/>
        <end position="468"/>
    </location>
</feature>
<comment type="caution">
    <text evidence="4">The sequence shown here is derived from an EMBL/GenBank/DDBJ whole genome shotgun (WGS) entry which is preliminary data.</text>
</comment>
<dbReference type="PANTHER" id="PTHR46673:SF1">
    <property type="entry name" value="4F2 CELL-SURFACE ANTIGEN HEAVY CHAIN"/>
    <property type="match status" value="1"/>
</dbReference>
<dbReference type="GO" id="GO:0015823">
    <property type="term" value="P:phenylalanine transport"/>
    <property type="evidence" value="ECO:0007669"/>
    <property type="project" value="TreeGrafter"/>
</dbReference>
<dbReference type="SUPFAM" id="SSF51445">
    <property type="entry name" value="(Trans)glycosidases"/>
    <property type="match status" value="1"/>
</dbReference>
<accession>A0A8J6DUV1</accession>
<dbReference type="OrthoDB" id="1740265at2759"/>
<dbReference type="Gene3D" id="2.60.40.1180">
    <property type="entry name" value="Golgi alpha-mannosidase II"/>
    <property type="match status" value="1"/>
</dbReference>
<dbReference type="Pfam" id="PF00128">
    <property type="entry name" value="Alpha-amylase"/>
    <property type="match status" value="1"/>
</dbReference>
<dbReference type="PANTHER" id="PTHR46673">
    <property type="entry name" value="4F2 CELL-SURFACE ANTIGEN HEAVY CHAIN"/>
    <property type="match status" value="1"/>
</dbReference>
<dbReference type="Gene3D" id="3.20.20.80">
    <property type="entry name" value="Glycosidases"/>
    <property type="match status" value="1"/>
</dbReference>
<protein>
    <submittedName>
        <fullName evidence="4">4F2 cell-surface antigen heavy chain</fullName>
    </submittedName>
</protein>
<keyword evidence="5" id="KW-1185">Reference proteome</keyword>
<evidence type="ECO:0000256" key="2">
    <source>
        <dbReference type="SAM" id="Phobius"/>
    </source>
</evidence>
<gene>
    <name evidence="4" type="ORF">J0S82_014754</name>
</gene>
<evidence type="ECO:0000313" key="4">
    <source>
        <dbReference type="EMBL" id="KAG8522757.1"/>
    </source>
</evidence>
<evidence type="ECO:0000256" key="1">
    <source>
        <dbReference type="SAM" id="MobiDB-lite"/>
    </source>
</evidence>
<dbReference type="EMBL" id="JAGFMF010011432">
    <property type="protein sequence ID" value="KAG8522757.1"/>
    <property type="molecule type" value="Genomic_DNA"/>
</dbReference>
<dbReference type="InterPro" id="IPR017853">
    <property type="entry name" value="GH"/>
</dbReference>
<keyword evidence="2" id="KW-0472">Membrane</keyword>
<dbReference type="GO" id="GO:0015173">
    <property type="term" value="F:aromatic amino acid transmembrane transporter activity"/>
    <property type="evidence" value="ECO:0007669"/>
    <property type="project" value="TreeGrafter"/>
</dbReference>
<dbReference type="GO" id="GO:0015190">
    <property type="term" value="F:L-leucine transmembrane transporter activity"/>
    <property type="evidence" value="ECO:0007669"/>
    <property type="project" value="TreeGrafter"/>
</dbReference>
<dbReference type="InterPro" id="IPR006047">
    <property type="entry name" value="GH13_cat_dom"/>
</dbReference>
<dbReference type="GO" id="GO:0005975">
    <property type="term" value="P:carbohydrate metabolic process"/>
    <property type="evidence" value="ECO:0007669"/>
    <property type="project" value="InterPro"/>
</dbReference>